<dbReference type="PATRIC" id="fig|1261.3.peg.1432"/>
<dbReference type="AlphaFoldDB" id="A0A135YW53"/>
<dbReference type="PROSITE" id="PS50949">
    <property type="entry name" value="HTH_GNTR"/>
    <property type="match status" value="1"/>
</dbReference>
<dbReference type="SUPFAM" id="SSF46785">
    <property type="entry name" value="Winged helix' DNA-binding domain"/>
    <property type="match status" value="1"/>
</dbReference>
<dbReference type="Pfam" id="PF00392">
    <property type="entry name" value="GntR"/>
    <property type="match status" value="1"/>
</dbReference>
<dbReference type="InterPro" id="IPR036390">
    <property type="entry name" value="WH_DNA-bd_sf"/>
</dbReference>
<dbReference type="InterPro" id="IPR051446">
    <property type="entry name" value="HTH_trans_reg/aminotransferase"/>
</dbReference>
<dbReference type="eggNOG" id="COG1167">
    <property type="taxonomic scope" value="Bacteria"/>
</dbReference>
<dbReference type="GO" id="GO:0003700">
    <property type="term" value="F:DNA-binding transcription factor activity"/>
    <property type="evidence" value="ECO:0007669"/>
    <property type="project" value="InterPro"/>
</dbReference>
<evidence type="ECO:0000256" key="1">
    <source>
        <dbReference type="ARBA" id="ARBA00005384"/>
    </source>
</evidence>
<comment type="caution">
    <text evidence="7">The sequence shown here is derived from an EMBL/GenBank/DDBJ whole genome shotgun (WGS) entry which is preliminary data.</text>
</comment>
<evidence type="ECO:0000256" key="2">
    <source>
        <dbReference type="ARBA" id="ARBA00022898"/>
    </source>
</evidence>
<reference evidence="7 8" key="1">
    <citation type="submission" date="2016-02" db="EMBL/GenBank/DDBJ databases">
        <authorList>
            <person name="Wen L."/>
            <person name="He K."/>
            <person name="Yang H."/>
        </authorList>
    </citation>
    <scope>NUCLEOTIDE SEQUENCE [LARGE SCALE GENOMIC DNA]</scope>
    <source>
        <strain evidence="7 8">MJR8628A</strain>
    </source>
</reference>
<dbReference type="CDD" id="cd00609">
    <property type="entry name" value="AAT_like"/>
    <property type="match status" value="1"/>
</dbReference>
<dbReference type="PANTHER" id="PTHR46577:SF1">
    <property type="entry name" value="HTH-TYPE TRANSCRIPTIONAL REGULATORY PROTEIN GABR"/>
    <property type="match status" value="1"/>
</dbReference>
<organism evidence="7 8">
    <name type="scientific">Peptostreptococcus anaerobius</name>
    <dbReference type="NCBI Taxonomy" id="1261"/>
    <lineage>
        <taxon>Bacteria</taxon>
        <taxon>Bacillati</taxon>
        <taxon>Bacillota</taxon>
        <taxon>Clostridia</taxon>
        <taxon>Peptostreptococcales</taxon>
        <taxon>Peptostreptococcaceae</taxon>
        <taxon>Peptostreptococcus</taxon>
    </lineage>
</organism>
<evidence type="ECO:0000259" key="6">
    <source>
        <dbReference type="PROSITE" id="PS50949"/>
    </source>
</evidence>
<dbReference type="EMBL" id="LSQZ01000019">
    <property type="protein sequence ID" value="KXI13634.1"/>
    <property type="molecule type" value="Genomic_DNA"/>
</dbReference>
<feature type="domain" description="HTH gntR-type" evidence="6">
    <location>
        <begin position="5"/>
        <end position="73"/>
    </location>
</feature>
<dbReference type="InterPro" id="IPR015424">
    <property type="entry name" value="PyrdxlP-dep_Trfase"/>
</dbReference>
<accession>A0A135YW53</accession>
<evidence type="ECO:0000256" key="4">
    <source>
        <dbReference type="ARBA" id="ARBA00023125"/>
    </source>
</evidence>
<sequence length="470" mass="54577">MEVVLKKYEEIYHEIRKKILMDIYPEKTRIPSKRIMADRMGVSINTVEIAYFQLIEEGYIEARERSGYYVAELDDLKHMRGSFVGRGIGKNIEYLPQEQVYDYGLEKEKIEDKYQYNFSYGGVDKSFPFGIWKKINREVIDSYQDTLLNTVGGMGYEPLRESICNYLYETRSIVAQKDNMIISSGTEAMFEILFRLWDDDVSFGLENPGFERWSSFLKTNKVAYSCLSMDGEGIVLDDLVTNNVDIACVTPNHQFPTGKIMPIARRIKLLDWAIENDGWIIEDDYDGEFKYTGSRIPALKSMDDMDRVIYMGTFSSTISPAIRVSYMILPDQLLARYKDRLSYKRCPVTTMTQIGLDIFIRRGYYHRHVNRMKKIYKAKREMILSILEPCDNLVCRGADAGLHMVVSFKNIDEAEFVRKARENGIMIRGLSDYYIEENKDYERDSVIIGFAVMGLDEIEIATSKLKNIFV</sequence>
<dbReference type="Gene3D" id="1.10.10.10">
    <property type="entry name" value="Winged helix-like DNA-binding domain superfamily/Winged helix DNA-binding domain"/>
    <property type="match status" value="1"/>
</dbReference>
<keyword evidence="5" id="KW-0804">Transcription</keyword>
<dbReference type="GO" id="GO:0003677">
    <property type="term" value="F:DNA binding"/>
    <property type="evidence" value="ECO:0007669"/>
    <property type="project" value="UniProtKB-KW"/>
</dbReference>
<evidence type="ECO:0000313" key="7">
    <source>
        <dbReference type="EMBL" id="KXI13634.1"/>
    </source>
</evidence>
<dbReference type="InterPro" id="IPR015421">
    <property type="entry name" value="PyrdxlP-dep_Trfase_major"/>
</dbReference>
<dbReference type="InterPro" id="IPR036388">
    <property type="entry name" value="WH-like_DNA-bd_sf"/>
</dbReference>
<dbReference type="Pfam" id="PF00155">
    <property type="entry name" value="Aminotran_1_2"/>
    <property type="match status" value="1"/>
</dbReference>
<dbReference type="SUPFAM" id="SSF53383">
    <property type="entry name" value="PLP-dependent transferases"/>
    <property type="match status" value="1"/>
</dbReference>
<dbReference type="InterPro" id="IPR000524">
    <property type="entry name" value="Tscrpt_reg_HTH_GntR"/>
</dbReference>
<comment type="similarity">
    <text evidence="1">In the C-terminal section; belongs to the class-I pyridoxal-phosphate-dependent aminotransferase family.</text>
</comment>
<dbReference type="Gene3D" id="3.40.640.10">
    <property type="entry name" value="Type I PLP-dependent aspartate aminotransferase-like (Major domain)"/>
    <property type="match status" value="1"/>
</dbReference>
<protein>
    <submittedName>
        <fullName evidence="7">Transcriptional regulator, GntR family</fullName>
    </submittedName>
</protein>
<evidence type="ECO:0000256" key="5">
    <source>
        <dbReference type="ARBA" id="ARBA00023163"/>
    </source>
</evidence>
<dbReference type="GO" id="GO:0030170">
    <property type="term" value="F:pyridoxal phosphate binding"/>
    <property type="evidence" value="ECO:0007669"/>
    <property type="project" value="InterPro"/>
</dbReference>
<dbReference type="STRING" id="1261.HMPREF3195_00622"/>
<evidence type="ECO:0000256" key="3">
    <source>
        <dbReference type="ARBA" id="ARBA00023015"/>
    </source>
</evidence>
<name>A0A135YW53_9FIRM</name>
<keyword evidence="4" id="KW-0238">DNA-binding</keyword>
<proteinExistence type="inferred from homology"/>
<dbReference type="SMART" id="SM00345">
    <property type="entry name" value="HTH_GNTR"/>
    <property type="match status" value="1"/>
</dbReference>
<keyword evidence="2" id="KW-0663">Pyridoxal phosphate</keyword>
<keyword evidence="3" id="KW-0805">Transcription regulation</keyword>
<dbReference type="PANTHER" id="PTHR46577">
    <property type="entry name" value="HTH-TYPE TRANSCRIPTIONAL REGULATORY PROTEIN GABR"/>
    <property type="match status" value="1"/>
</dbReference>
<dbReference type="InterPro" id="IPR004839">
    <property type="entry name" value="Aminotransferase_I/II_large"/>
</dbReference>
<gene>
    <name evidence="7" type="ORF">HMPREF3195_00622</name>
</gene>
<dbReference type="Proteomes" id="UP000070326">
    <property type="component" value="Unassembled WGS sequence"/>
</dbReference>
<dbReference type="CDD" id="cd07377">
    <property type="entry name" value="WHTH_GntR"/>
    <property type="match status" value="1"/>
</dbReference>
<evidence type="ECO:0000313" key="8">
    <source>
        <dbReference type="Proteomes" id="UP000070326"/>
    </source>
</evidence>